<keyword evidence="1" id="KW-0472">Membrane</keyword>
<dbReference type="OrthoDB" id="5785765at2"/>
<reference evidence="3" key="1">
    <citation type="submission" date="2006-08" db="EMBL/GenBank/DDBJ databases">
        <title>Complete sequence of Alkalilimnicola ehrilichei MLHE-1.</title>
        <authorList>
            <person name="Copeland A."/>
            <person name="Lucas S."/>
            <person name="Lapidus A."/>
            <person name="Barry K."/>
            <person name="Detter J.C."/>
            <person name="Glavina del Rio T."/>
            <person name="Hammon N."/>
            <person name="Israni S."/>
            <person name="Dalin E."/>
            <person name="Tice H."/>
            <person name="Pitluck S."/>
            <person name="Sims D."/>
            <person name="Brettin T."/>
            <person name="Bruce D."/>
            <person name="Han C."/>
            <person name="Tapia R."/>
            <person name="Gilna P."/>
            <person name="Schmutz J."/>
            <person name="Larimer F."/>
            <person name="Land M."/>
            <person name="Hauser L."/>
            <person name="Kyrpides N."/>
            <person name="Mikhailova N."/>
            <person name="Oremland R.S."/>
            <person name="Hoeft S.E."/>
            <person name="Switzer-Blum J."/>
            <person name="Kulp T."/>
            <person name="King G."/>
            <person name="Tabita R."/>
            <person name="Witte B."/>
            <person name="Santini J.M."/>
            <person name="Basu P."/>
            <person name="Hollibaugh J.T."/>
            <person name="Xie G."/>
            <person name="Stolz J.F."/>
            <person name="Richardson P."/>
        </authorList>
    </citation>
    <scope>NUCLEOTIDE SEQUENCE [LARGE SCALE GENOMIC DNA]</scope>
    <source>
        <strain evidence="3">ATCC BAA-1101 / DSM 17681 / MLHE-1</strain>
    </source>
</reference>
<keyword evidence="1" id="KW-1133">Transmembrane helix</keyword>
<keyword evidence="1" id="KW-0812">Transmembrane</keyword>
<dbReference type="HOGENOM" id="CLU_122788_1_0_6"/>
<dbReference type="EMBL" id="CP000453">
    <property type="protein sequence ID" value="ABI57376.1"/>
    <property type="molecule type" value="Genomic_DNA"/>
</dbReference>
<name>Q0A711_ALKEH</name>
<dbReference type="Proteomes" id="UP000001962">
    <property type="component" value="Chromosome"/>
</dbReference>
<gene>
    <name evidence="2" type="ordered locus">Mlg_2034</name>
</gene>
<dbReference type="eggNOG" id="ENOG5032R1T">
    <property type="taxonomic scope" value="Bacteria"/>
</dbReference>
<feature type="transmembrane region" description="Helical" evidence="1">
    <location>
        <begin position="12"/>
        <end position="38"/>
    </location>
</feature>
<sequence>MTMTATWGLFAYLAAVVAGTLLHAPTSLASALVVTLVLSGPGRLALLRRALGMVAAPALVISVGYGVMTLISGAPDWVYLLRINLRLTLLTVLTAWMLRDLDLAAALAPWPGARRWLGLVRIQLALFRRLGQEVRLAQRSRQRAKPPLRERYRTGAALGLAALDKAMHNSEALTQGMRSRGVFNER</sequence>
<evidence type="ECO:0008006" key="4">
    <source>
        <dbReference type="Google" id="ProtNLM"/>
    </source>
</evidence>
<protein>
    <recommendedName>
        <fullName evidence="4">Cobalt transport protein</fullName>
    </recommendedName>
</protein>
<dbReference type="RefSeq" id="WP_011629770.1">
    <property type="nucleotide sequence ID" value="NC_008340.1"/>
</dbReference>
<evidence type="ECO:0000313" key="3">
    <source>
        <dbReference type="Proteomes" id="UP000001962"/>
    </source>
</evidence>
<organism evidence="2 3">
    <name type="scientific">Alkalilimnicola ehrlichii (strain ATCC BAA-1101 / DSM 17681 / MLHE-1)</name>
    <dbReference type="NCBI Taxonomy" id="187272"/>
    <lineage>
        <taxon>Bacteria</taxon>
        <taxon>Pseudomonadati</taxon>
        <taxon>Pseudomonadota</taxon>
        <taxon>Gammaproteobacteria</taxon>
        <taxon>Chromatiales</taxon>
        <taxon>Ectothiorhodospiraceae</taxon>
        <taxon>Alkalilimnicola</taxon>
    </lineage>
</organism>
<dbReference type="KEGG" id="aeh:Mlg_2034"/>
<evidence type="ECO:0000256" key="1">
    <source>
        <dbReference type="SAM" id="Phobius"/>
    </source>
</evidence>
<keyword evidence="3" id="KW-1185">Reference proteome</keyword>
<proteinExistence type="predicted"/>
<dbReference type="AlphaFoldDB" id="Q0A711"/>
<accession>Q0A711</accession>
<evidence type="ECO:0000313" key="2">
    <source>
        <dbReference type="EMBL" id="ABI57376.1"/>
    </source>
</evidence>
<feature type="transmembrane region" description="Helical" evidence="1">
    <location>
        <begin position="50"/>
        <end position="71"/>
    </location>
</feature>